<evidence type="ECO:0000256" key="1">
    <source>
        <dbReference type="SAM" id="Phobius"/>
    </source>
</evidence>
<dbReference type="SMART" id="SM00267">
    <property type="entry name" value="GGDEF"/>
    <property type="match status" value="1"/>
</dbReference>
<dbReference type="Pfam" id="PF13321">
    <property type="entry name" value="DUF4084"/>
    <property type="match status" value="1"/>
</dbReference>
<dbReference type="NCBIfam" id="TIGR00254">
    <property type="entry name" value="GGDEF"/>
    <property type="match status" value="1"/>
</dbReference>
<feature type="transmembrane region" description="Helical" evidence="1">
    <location>
        <begin position="102"/>
        <end position="119"/>
    </location>
</feature>
<protein>
    <recommendedName>
        <fullName evidence="2">GGDEF domain-containing protein</fullName>
    </recommendedName>
</protein>
<evidence type="ECO:0000313" key="3">
    <source>
        <dbReference type="EMBL" id="OMP68730.1"/>
    </source>
</evidence>
<keyword evidence="4" id="KW-1185">Reference proteome</keyword>
<comment type="caution">
    <text evidence="3">The sequence shown here is derived from an EMBL/GenBank/DDBJ whole genome shotgun (WGS) entry which is preliminary data.</text>
</comment>
<dbReference type="InterPro" id="IPR052163">
    <property type="entry name" value="DGC-Regulatory_Protein"/>
</dbReference>
<feature type="transmembrane region" description="Helical" evidence="1">
    <location>
        <begin position="64"/>
        <end position="82"/>
    </location>
</feature>
<dbReference type="InterPro" id="IPR043128">
    <property type="entry name" value="Rev_trsase/Diguanyl_cyclase"/>
</dbReference>
<dbReference type="PROSITE" id="PS50887">
    <property type="entry name" value="GGDEF"/>
    <property type="match status" value="1"/>
</dbReference>
<gene>
    <name evidence="3" type="ORF">BTO28_01390</name>
</gene>
<feature type="transmembrane region" description="Helical" evidence="1">
    <location>
        <begin position="163"/>
        <end position="187"/>
    </location>
</feature>
<dbReference type="EMBL" id="MSFI01000001">
    <property type="protein sequence ID" value="OMP68730.1"/>
    <property type="molecule type" value="Genomic_DNA"/>
</dbReference>
<feature type="transmembrane region" description="Helical" evidence="1">
    <location>
        <begin position="31"/>
        <end position="52"/>
    </location>
</feature>
<feature type="transmembrane region" description="Helical" evidence="1">
    <location>
        <begin position="300"/>
        <end position="320"/>
    </location>
</feature>
<evidence type="ECO:0000259" key="2">
    <source>
        <dbReference type="PROSITE" id="PS50887"/>
    </source>
</evidence>
<dbReference type="InterPro" id="IPR025152">
    <property type="entry name" value="DUF4084"/>
</dbReference>
<feature type="transmembrane region" description="Helical" evidence="1">
    <location>
        <begin position="7"/>
        <end position="25"/>
    </location>
</feature>
<dbReference type="CDD" id="cd01949">
    <property type="entry name" value="GGDEF"/>
    <property type="match status" value="1"/>
</dbReference>
<dbReference type="RefSeq" id="WP_076763303.1">
    <property type="nucleotide sequence ID" value="NZ_MSFI01000001.1"/>
</dbReference>
<dbReference type="PANTHER" id="PTHR46663:SF2">
    <property type="entry name" value="GGDEF DOMAIN-CONTAINING PROTEIN"/>
    <property type="match status" value="1"/>
</dbReference>
<dbReference type="Proteomes" id="UP000188613">
    <property type="component" value="Unassembled WGS sequence"/>
</dbReference>
<sequence>MGKTPYILFPFILAYIFGYYLWLTLFQNNEYFKMVASFFSIGAPLLGAICLYMAFYKSNGHNKLFWFFLFAGAQSYLIAQLTWFYNELFLKKEVIFPSWSDLFYLLAMLFQLIAVLIKVNQNKRNTNFIRFVFDILIIMTVAITLSWYFIIQPVLEREGILSIFVLVYVGYPILDLLLLSIMTSLIFSSKFSSVLPSKILFLILLAFGVLILADTAYMIEVTLNTYSSGNLIDPLWALTYLLLGSASFLFVIEKEADGSMNSTDSETIKFEYISFRRILPYLAVIMLLSIQLVHNNMNSLSVGFSVAIILIIIRQLVILWENDSLVKKLNKSNVVLEEKVLLRTAELTAKNEELGRMVNHIEHMANYDALCDIPNRRYFEAKLNQLLDKARSEDSSLALLFFDLDRFKSINDTYGHSVADLLLKEIGERLKVFAKEQYFISRLGGDEFTVLIEDAEDKKELARIAEELQHSLAKPFYKEDTQIGFSISIGIARFPSDASNAEQLLQHADTAMYQAKESGRNNYQLFRAEYTQN</sequence>
<keyword evidence="1" id="KW-0472">Membrane</keyword>
<evidence type="ECO:0000313" key="4">
    <source>
        <dbReference type="Proteomes" id="UP000188613"/>
    </source>
</evidence>
<dbReference type="OrthoDB" id="9759607at2"/>
<dbReference type="Pfam" id="PF00990">
    <property type="entry name" value="GGDEF"/>
    <property type="match status" value="1"/>
</dbReference>
<feature type="transmembrane region" description="Helical" evidence="1">
    <location>
        <begin position="278"/>
        <end position="294"/>
    </location>
</feature>
<dbReference type="InterPro" id="IPR000160">
    <property type="entry name" value="GGDEF_dom"/>
</dbReference>
<feature type="domain" description="GGDEF" evidence="2">
    <location>
        <begin position="395"/>
        <end position="528"/>
    </location>
</feature>
<organism evidence="3 4">
    <name type="scientific">Domibacillus epiphyticus</name>
    <dbReference type="NCBI Taxonomy" id="1714355"/>
    <lineage>
        <taxon>Bacteria</taxon>
        <taxon>Bacillati</taxon>
        <taxon>Bacillota</taxon>
        <taxon>Bacilli</taxon>
        <taxon>Bacillales</taxon>
        <taxon>Bacillaceae</taxon>
        <taxon>Domibacillus</taxon>
    </lineage>
</organism>
<feature type="transmembrane region" description="Helical" evidence="1">
    <location>
        <begin position="199"/>
        <end position="219"/>
    </location>
</feature>
<dbReference type="Gene3D" id="3.30.70.270">
    <property type="match status" value="1"/>
</dbReference>
<name>A0A1V2ACP9_9BACI</name>
<dbReference type="STRING" id="1714355.BTO28_01390"/>
<reference evidence="3 4" key="1">
    <citation type="submission" date="2016-12" db="EMBL/GenBank/DDBJ databases">
        <title>Domibacillus sp. SAB 38T whole genome sequencing.</title>
        <authorList>
            <person name="Verma A."/>
            <person name="Ojha A.K."/>
            <person name="Krishnamurthi S."/>
        </authorList>
    </citation>
    <scope>NUCLEOTIDE SEQUENCE [LARGE SCALE GENOMIC DNA]</scope>
    <source>
        <strain evidence="3 4">SAB 38</strain>
    </source>
</reference>
<proteinExistence type="predicted"/>
<dbReference type="InterPro" id="IPR029787">
    <property type="entry name" value="Nucleotide_cyclase"/>
</dbReference>
<keyword evidence="1" id="KW-1133">Transmembrane helix</keyword>
<keyword evidence="1" id="KW-0812">Transmembrane</keyword>
<feature type="transmembrane region" description="Helical" evidence="1">
    <location>
        <begin position="131"/>
        <end position="151"/>
    </location>
</feature>
<dbReference type="FunFam" id="3.30.70.270:FF:000001">
    <property type="entry name" value="Diguanylate cyclase domain protein"/>
    <property type="match status" value="1"/>
</dbReference>
<dbReference type="PANTHER" id="PTHR46663">
    <property type="entry name" value="DIGUANYLATE CYCLASE DGCT-RELATED"/>
    <property type="match status" value="1"/>
</dbReference>
<feature type="transmembrane region" description="Helical" evidence="1">
    <location>
        <begin position="231"/>
        <end position="252"/>
    </location>
</feature>
<dbReference type="SUPFAM" id="SSF55073">
    <property type="entry name" value="Nucleotide cyclase"/>
    <property type="match status" value="1"/>
</dbReference>
<dbReference type="AlphaFoldDB" id="A0A1V2ACP9"/>
<accession>A0A1V2ACP9</accession>